<evidence type="ECO:0000313" key="3">
    <source>
        <dbReference type="Proteomes" id="UP001485043"/>
    </source>
</evidence>
<name>A0AAW1TA64_9CHLO</name>
<gene>
    <name evidence="2" type="ORF">WJX84_009009</name>
</gene>
<comment type="caution">
    <text evidence="2">The sequence shown here is derived from an EMBL/GenBank/DDBJ whole genome shotgun (WGS) entry which is preliminary data.</text>
</comment>
<proteinExistence type="predicted"/>
<evidence type="ECO:0000313" key="2">
    <source>
        <dbReference type="EMBL" id="KAK9865336.1"/>
    </source>
</evidence>
<feature type="region of interest" description="Disordered" evidence="1">
    <location>
        <begin position="44"/>
        <end position="69"/>
    </location>
</feature>
<protein>
    <submittedName>
        <fullName evidence="2">Uncharacterized protein</fullName>
    </submittedName>
</protein>
<accession>A0AAW1TA64</accession>
<organism evidence="2 3">
    <name type="scientific">Apatococcus fuscideae</name>
    <dbReference type="NCBI Taxonomy" id="2026836"/>
    <lineage>
        <taxon>Eukaryota</taxon>
        <taxon>Viridiplantae</taxon>
        <taxon>Chlorophyta</taxon>
        <taxon>core chlorophytes</taxon>
        <taxon>Trebouxiophyceae</taxon>
        <taxon>Chlorellales</taxon>
        <taxon>Chlorellaceae</taxon>
        <taxon>Apatococcus</taxon>
    </lineage>
</organism>
<dbReference type="EMBL" id="JALJOV010000259">
    <property type="protein sequence ID" value="KAK9865336.1"/>
    <property type="molecule type" value="Genomic_DNA"/>
</dbReference>
<sequence length="98" mass="10266">MAIQAGSSAPIISALWVLRTSDDNHRAEETAFILARPADPMLLGGMIKPHTPGSAPGSKKRRKSFQPKSAEAFEVDAADAAFSSSQLIADGNDAPGVF</sequence>
<dbReference type="Proteomes" id="UP001485043">
    <property type="component" value="Unassembled WGS sequence"/>
</dbReference>
<keyword evidence="3" id="KW-1185">Reference proteome</keyword>
<evidence type="ECO:0000256" key="1">
    <source>
        <dbReference type="SAM" id="MobiDB-lite"/>
    </source>
</evidence>
<dbReference type="AlphaFoldDB" id="A0AAW1TA64"/>
<reference evidence="2 3" key="1">
    <citation type="journal article" date="2024" name="Nat. Commun.">
        <title>Phylogenomics reveals the evolutionary origins of lichenization in chlorophyte algae.</title>
        <authorList>
            <person name="Puginier C."/>
            <person name="Libourel C."/>
            <person name="Otte J."/>
            <person name="Skaloud P."/>
            <person name="Haon M."/>
            <person name="Grisel S."/>
            <person name="Petersen M."/>
            <person name="Berrin J.G."/>
            <person name="Delaux P.M."/>
            <person name="Dal Grande F."/>
            <person name="Keller J."/>
        </authorList>
    </citation>
    <scope>NUCLEOTIDE SEQUENCE [LARGE SCALE GENOMIC DNA]</scope>
    <source>
        <strain evidence="2 3">SAG 2523</strain>
    </source>
</reference>